<organism evidence="3 4">
    <name type="scientific">Bifidobacterium vespertilionis</name>
    <dbReference type="NCBI Taxonomy" id="2562524"/>
    <lineage>
        <taxon>Bacteria</taxon>
        <taxon>Bacillati</taxon>
        <taxon>Actinomycetota</taxon>
        <taxon>Actinomycetes</taxon>
        <taxon>Bifidobacteriales</taxon>
        <taxon>Bifidobacteriaceae</taxon>
        <taxon>Bifidobacterium</taxon>
    </lineage>
</organism>
<keyword evidence="1" id="KW-1133">Transmembrane helix</keyword>
<feature type="transmembrane region" description="Helical" evidence="1">
    <location>
        <begin position="124"/>
        <end position="143"/>
    </location>
</feature>
<dbReference type="Gene3D" id="3.30.565.10">
    <property type="entry name" value="Histidine kinase-like ATPase, C-terminal domain"/>
    <property type="match status" value="1"/>
</dbReference>
<feature type="transmembrane region" description="Helical" evidence="1">
    <location>
        <begin position="94"/>
        <end position="112"/>
    </location>
</feature>
<evidence type="ECO:0000313" key="5">
    <source>
        <dbReference type="Proteomes" id="UP000374630"/>
    </source>
</evidence>
<reference evidence="4 5" key="1">
    <citation type="journal article" date="2019" name="Syst. Appl. Microbiol.">
        <title>Characterization of Bifidobacterium species in feaces of the Egyptian fruit bat: Description of B. vespertilionis sp. nov. and B. rousetti sp. nov.</title>
        <authorList>
            <person name="Modesto M."/>
            <person name="Satti M."/>
            <person name="Watanabe K."/>
            <person name="Puglisi E."/>
            <person name="Morelli L."/>
            <person name="Huang C.-H."/>
            <person name="Liou J.-S."/>
            <person name="Miyashita M."/>
            <person name="Tamura T."/>
            <person name="Saito S."/>
            <person name="Mori K."/>
            <person name="Huang L."/>
            <person name="Sciavilla P."/>
            <person name="Sandri C."/>
            <person name="Spiezio C."/>
            <person name="Vitali F."/>
            <person name="Cavalieri D."/>
            <person name="Perpetuini G."/>
            <person name="Tofalo R."/>
            <person name="Bonetti A."/>
            <person name="Arita M."/>
            <person name="Mattarelli P."/>
        </authorList>
    </citation>
    <scope>NUCLEOTIDE SEQUENCE [LARGE SCALE GENOMIC DNA]</scope>
    <source>
        <strain evidence="2 5">RST16</strain>
        <strain evidence="3 4">RST8</strain>
    </source>
</reference>
<proteinExistence type="predicted"/>
<feature type="transmembrane region" description="Helical" evidence="1">
    <location>
        <begin position="69"/>
        <end position="88"/>
    </location>
</feature>
<gene>
    <name evidence="3" type="ORF">EM848_00210</name>
    <name evidence="2" type="ORF">EMO90_02915</name>
</gene>
<protein>
    <recommendedName>
        <fullName evidence="6">Signal transduction histidine kinase subgroup 3 dimerisation and phosphoacceptor domain-containing protein</fullName>
    </recommendedName>
</protein>
<dbReference type="EMBL" id="RZOA01000001">
    <property type="protein sequence ID" value="KAA8824678.1"/>
    <property type="molecule type" value="Genomic_DNA"/>
</dbReference>
<accession>A0A5J5E674</accession>
<evidence type="ECO:0008006" key="6">
    <source>
        <dbReference type="Google" id="ProtNLM"/>
    </source>
</evidence>
<dbReference type="RefSeq" id="WP_150353001.1">
    <property type="nucleotide sequence ID" value="NZ_RZNZ01000003.1"/>
</dbReference>
<sequence length="370" mass="39957">MAALAGSMLNWWPMISVAFNPETSGRGLSPFGWLLVMQCAGIILSAFLPSVGGAALLAVSAADLFDPMLIGYQWLGLGAYCSLAILGYERRPAWSASAACGFAAISVIDIALHHDVLSVNVPGIMLIIATYAVAAIIGMGFRWRRIAQDAQREVLETKRLRRDLELARAIHDSVTGDLSYIAMVGESRLDGDPAWRTVRERAIHGLTGIRNIVRALDDSAPSASPMLQSRDRSATASFAKQFRESLDAHQRRMEQLGLHGSVGIRGEIPDLAAQDRRLLTGFVDELFANMVRHADLSEGNPGYALDIVFGDGRITITQVNAIRRQDDADHNLVAGHGLAHYRNAITDGGGSINISAENGCWVLHAAIAQH</sequence>
<feature type="transmembrane region" description="Helical" evidence="1">
    <location>
        <begin position="31"/>
        <end position="57"/>
    </location>
</feature>
<dbReference type="Proteomes" id="UP000345527">
    <property type="component" value="Unassembled WGS sequence"/>
</dbReference>
<evidence type="ECO:0000313" key="2">
    <source>
        <dbReference type="EMBL" id="KAA8821598.1"/>
    </source>
</evidence>
<evidence type="ECO:0000313" key="4">
    <source>
        <dbReference type="Proteomes" id="UP000345527"/>
    </source>
</evidence>
<dbReference type="AlphaFoldDB" id="A0A5J5E674"/>
<keyword evidence="1" id="KW-0812">Transmembrane</keyword>
<comment type="caution">
    <text evidence="3">The sequence shown here is derived from an EMBL/GenBank/DDBJ whole genome shotgun (WGS) entry which is preliminary data.</text>
</comment>
<dbReference type="OrthoDB" id="3232742at2"/>
<evidence type="ECO:0000313" key="3">
    <source>
        <dbReference type="EMBL" id="KAA8824678.1"/>
    </source>
</evidence>
<dbReference type="InterPro" id="IPR036890">
    <property type="entry name" value="HATPase_C_sf"/>
</dbReference>
<dbReference type="EMBL" id="RZNZ01000003">
    <property type="protein sequence ID" value="KAA8821598.1"/>
    <property type="molecule type" value="Genomic_DNA"/>
</dbReference>
<keyword evidence="5" id="KW-1185">Reference proteome</keyword>
<evidence type="ECO:0000256" key="1">
    <source>
        <dbReference type="SAM" id="Phobius"/>
    </source>
</evidence>
<keyword evidence="1" id="KW-0472">Membrane</keyword>
<name>A0A5J5E674_9BIFI</name>
<dbReference type="Proteomes" id="UP000374630">
    <property type="component" value="Unassembled WGS sequence"/>
</dbReference>